<feature type="compositionally biased region" description="Polar residues" evidence="1">
    <location>
        <begin position="614"/>
        <end position="625"/>
    </location>
</feature>
<dbReference type="GO" id="GO:0005829">
    <property type="term" value="C:cytosol"/>
    <property type="evidence" value="ECO:0007669"/>
    <property type="project" value="EnsemblFungi"/>
</dbReference>
<dbReference type="STRING" id="1071378.G0WBI1"/>
<dbReference type="GO" id="GO:0006895">
    <property type="term" value="P:Golgi to endosome transport"/>
    <property type="evidence" value="ECO:0007669"/>
    <property type="project" value="EnsemblFungi"/>
</dbReference>
<feature type="region of interest" description="Disordered" evidence="1">
    <location>
        <begin position="52"/>
        <end position="73"/>
    </location>
</feature>
<evidence type="ECO:0000313" key="4">
    <source>
        <dbReference type="Proteomes" id="UP000000689"/>
    </source>
</evidence>
<dbReference type="SMART" id="SM00167">
    <property type="entry name" value="VPS9"/>
    <property type="match status" value="1"/>
</dbReference>
<proteinExistence type="predicted"/>
<feature type="compositionally biased region" description="Low complexity" evidence="1">
    <location>
        <begin position="341"/>
        <end position="350"/>
    </location>
</feature>
<dbReference type="GO" id="GO:0036010">
    <property type="term" value="P:protein localization to endosome"/>
    <property type="evidence" value="ECO:0007669"/>
    <property type="project" value="EnsemblFungi"/>
</dbReference>
<reference evidence="3 4" key="1">
    <citation type="journal article" date="2011" name="Proc. Natl. Acad. Sci. U.S.A.">
        <title>Evolutionary erosion of yeast sex chromosomes by mating-type switching accidents.</title>
        <authorList>
            <person name="Gordon J.L."/>
            <person name="Armisen D."/>
            <person name="Proux-Wera E."/>
            <person name="Oheigeartaigh S.S."/>
            <person name="Byrne K.P."/>
            <person name="Wolfe K.H."/>
        </authorList>
    </citation>
    <scope>NUCLEOTIDE SEQUENCE [LARGE SCALE GENOMIC DNA]</scope>
    <source>
        <strain evidence="4">ATCC 10597 / BCRC 20456 / CBS 421 / NBRC 0211 / NRRL Y-12639</strain>
    </source>
</reference>
<dbReference type="OrthoDB" id="10264848at2759"/>
<accession>G0WBI1</accession>
<dbReference type="eggNOG" id="ENOG502R0NJ">
    <property type="taxonomic scope" value="Eukaryota"/>
</dbReference>
<sequence>MRQLFTPPISNTKFDTTQSIKESYKSSSSLSSLSSSLKHEIHQEDYEIDPGHLKENINRNNTDNNNENENDNFSQSVDTALTQLEIDQEVNSIHELPLDLSNLITIFIDDLKQPKYIKPLSIIQLASIFQSFYMKFDRSAFQYLTSTGPSGFVNNNSTSSFLNAKESLSSGLSGIFSRSRSSSGSGNSIGNNNNGTTRRQRRSSSLFSMGPNIINNNNNNNNNNSNNHRPPQQLLSPEEINKQLKVNKLNNLKLEKFMILCERNIFIKILKVGTAVPSPIKNTTSNSNNTNNLYSANTNINTRINLREFKVVNLFRNSPEFIQYDRALNEKINCLSTLLSTSSSPSATPTEIEENEATATATATAADSDAPISLFAFLDIDSVKMKSNESISLEIEHLFKKFLLYSISPFDKIEILLKIHNLMTFYNEEMSNDEFLSLLIYYIIKFNTKRIFLNIEFIKFFRYKKKLVENELYVLTNMEAALMFIDGLTINDFSKKLTNTLNSDQLALLNDSISSKIQLPLSVMNYSNNNNSNDNDTHIRITESAKALLINDNNFNFLDQSTNITSVNQDVLRSNSYGRFKTIFDSSLRNVIGKIKSYTPPVTVPPSDEDDVDSISNNSKINGDETTNDVDKEKQQVEEDNTSIEKELSLTNSPEKKVRTKTIKISGSNMSLHSNITSSDDMITNISSSSSLPSSNEIPADWKKFKDLDFEDLKISDLKQIFDIYQKIIQ</sequence>
<dbReference type="SUPFAM" id="SSF109993">
    <property type="entry name" value="VPS9 domain"/>
    <property type="match status" value="1"/>
</dbReference>
<dbReference type="GeneID" id="11498679"/>
<dbReference type="GO" id="GO:0005085">
    <property type="term" value="F:guanyl-nucleotide exchange factor activity"/>
    <property type="evidence" value="ECO:0007669"/>
    <property type="project" value="EnsemblFungi"/>
</dbReference>
<feature type="domain" description="VPS9" evidence="2">
    <location>
        <begin position="322"/>
        <end position="494"/>
    </location>
</feature>
<dbReference type="EMBL" id="HE580271">
    <property type="protein sequence ID" value="CCD25101.1"/>
    <property type="molecule type" value="Genomic_DNA"/>
</dbReference>
<organism evidence="3 4">
    <name type="scientific">Naumovozyma dairenensis (strain ATCC 10597 / BCRC 20456 / CBS 421 / NBRC 0211 / NRRL Y-12639)</name>
    <name type="common">Saccharomyces dairenensis</name>
    <dbReference type="NCBI Taxonomy" id="1071378"/>
    <lineage>
        <taxon>Eukaryota</taxon>
        <taxon>Fungi</taxon>
        <taxon>Dikarya</taxon>
        <taxon>Ascomycota</taxon>
        <taxon>Saccharomycotina</taxon>
        <taxon>Saccharomycetes</taxon>
        <taxon>Saccharomycetales</taxon>
        <taxon>Saccharomycetaceae</taxon>
        <taxon>Naumovozyma</taxon>
    </lineage>
</organism>
<evidence type="ECO:0000259" key="2">
    <source>
        <dbReference type="PROSITE" id="PS51205"/>
    </source>
</evidence>
<dbReference type="InterPro" id="IPR037191">
    <property type="entry name" value="VPS9_dom_sf"/>
</dbReference>
<protein>
    <recommendedName>
        <fullName evidence="2">VPS9 domain-containing protein</fullName>
    </recommendedName>
</protein>
<dbReference type="KEGG" id="ndi:NDAI_0E02840"/>
<dbReference type="PROSITE" id="PS51205">
    <property type="entry name" value="VPS9"/>
    <property type="match status" value="1"/>
</dbReference>
<keyword evidence="4" id="KW-1185">Reference proteome</keyword>
<dbReference type="HOGENOM" id="CLU_031230_0_0_1"/>
<feature type="region of interest" description="Disordered" evidence="1">
    <location>
        <begin position="341"/>
        <end position="362"/>
    </location>
</feature>
<feature type="region of interest" description="Disordered" evidence="1">
    <location>
        <begin position="602"/>
        <end position="655"/>
    </location>
</feature>
<feature type="compositionally biased region" description="Low complexity" evidence="1">
    <location>
        <begin position="177"/>
        <end position="227"/>
    </location>
</feature>
<dbReference type="AlphaFoldDB" id="G0WBI1"/>
<dbReference type="Gene3D" id="1.20.1050.80">
    <property type="entry name" value="VPS9 domain"/>
    <property type="match status" value="1"/>
</dbReference>
<dbReference type="RefSeq" id="XP_003670344.1">
    <property type="nucleotide sequence ID" value="XM_003670296.1"/>
</dbReference>
<name>G0WBI1_NAUDC</name>
<dbReference type="OMA" id="MFHTPPI"/>
<dbReference type="InterPro" id="IPR003123">
    <property type="entry name" value="VPS9"/>
</dbReference>
<feature type="region of interest" description="Disordered" evidence="1">
    <location>
        <begin position="177"/>
        <end position="233"/>
    </location>
</feature>
<evidence type="ECO:0000256" key="1">
    <source>
        <dbReference type="SAM" id="MobiDB-lite"/>
    </source>
</evidence>
<evidence type="ECO:0000313" key="3">
    <source>
        <dbReference type="EMBL" id="CCD25101.1"/>
    </source>
</evidence>
<feature type="compositionally biased region" description="Low complexity" evidence="1">
    <location>
        <begin position="58"/>
        <end position="67"/>
    </location>
</feature>
<dbReference type="Pfam" id="PF02204">
    <property type="entry name" value="VPS9"/>
    <property type="match status" value="1"/>
</dbReference>
<dbReference type="GO" id="GO:0032511">
    <property type="term" value="P:late endosome to vacuole transport via multivesicular body sorting pathway"/>
    <property type="evidence" value="ECO:0007669"/>
    <property type="project" value="EnsemblFungi"/>
</dbReference>
<feature type="compositionally biased region" description="Basic and acidic residues" evidence="1">
    <location>
        <begin position="629"/>
        <end position="648"/>
    </location>
</feature>
<gene>
    <name evidence="3" type="primary">NDAI0E02840</name>
    <name evidence="3" type="ordered locus">NDAI_0E02840</name>
</gene>
<dbReference type="Proteomes" id="UP000000689">
    <property type="component" value="Chromosome 5"/>
</dbReference>